<feature type="domain" description="4-oxalocrotonate tautomerase-like" evidence="4">
    <location>
        <begin position="2"/>
        <end position="59"/>
    </location>
</feature>
<dbReference type="InterPro" id="IPR014347">
    <property type="entry name" value="Tautomerase/MIF_sf"/>
</dbReference>
<name>A0ABW6ZGJ5_9HYPH</name>
<dbReference type="Gene3D" id="3.30.429.10">
    <property type="entry name" value="Macrophage Migration Inhibitory Factor"/>
    <property type="match status" value="1"/>
</dbReference>
<evidence type="ECO:0000313" key="5">
    <source>
        <dbReference type="EMBL" id="MFG1252953.1"/>
    </source>
</evidence>
<sequence length="68" mass="7457">MPIVTVALMEGRTQEQKDAMFARVTEALCATLDCQPEQVRIRVEDMSDGDFAVAGKSVARSNAERESP</sequence>
<dbReference type="NCBIfam" id="TIGR00013">
    <property type="entry name" value="taut"/>
    <property type="match status" value="1"/>
</dbReference>
<dbReference type="RefSeq" id="WP_029557323.1">
    <property type="nucleotide sequence ID" value="NZ_JBAFUR010000003.1"/>
</dbReference>
<dbReference type="InterPro" id="IPR004370">
    <property type="entry name" value="4-OT-like_dom"/>
</dbReference>
<dbReference type="EC" id="5.3.2.-" evidence="3"/>
<keyword evidence="6" id="KW-1185">Reference proteome</keyword>
<organism evidence="5 6">
    <name type="scientific">Xanthobacter aminoxidans</name>
    <dbReference type="NCBI Taxonomy" id="186280"/>
    <lineage>
        <taxon>Bacteria</taxon>
        <taxon>Pseudomonadati</taxon>
        <taxon>Pseudomonadota</taxon>
        <taxon>Alphaproteobacteria</taxon>
        <taxon>Hyphomicrobiales</taxon>
        <taxon>Xanthobacteraceae</taxon>
        <taxon>Xanthobacter</taxon>
    </lineage>
</organism>
<comment type="similarity">
    <text evidence="1 3">Belongs to the 4-oxalocrotonate tautomerase family.</text>
</comment>
<evidence type="ECO:0000256" key="3">
    <source>
        <dbReference type="RuleBase" id="RU362032"/>
    </source>
</evidence>
<dbReference type="SUPFAM" id="SSF55331">
    <property type="entry name" value="Tautomerase/MIF"/>
    <property type="match status" value="1"/>
</dbReference>
<dbReference type="Proteomes" id="UP001604043">
    <property type="component" value="Unassembled WGS sequence"/>
</dbReference>
<evidence type="ECO:0000259" key="4">
    <source>
        <dbReference type="Pfam" id="PF01361"/>
    </source>
</evidence>
<evidence type="ECO:0000313" key="6">
    <source>
        <dbReference type="Proteomes" id="UP001604043"/>
    </source>
</evidence>
<dbReference type="InterPro" id="IPR018191">
    <property type="entry name" value="4-OT"/>
</dbReference>
<accession>A0ABW6ZGJ5</accession>
<dbReference type="Pfam" id="PF01361">
    <property type="entry name" value="Tautomerase"/>
    <property type="match status" value="1"/>
</dbReference>
<dbReference type="PANTHER" id="PTHR35530:SF1">
    <property type="entry name" value="2-HYDROXYMUCONATE TAUTOMERASE"/>
    <property type="match status" value="1"/>
</dbReference>
<reference evidence="5 6" key="1">
    <citation type="submission" date="2024-02" db="EMBL/GenBank/DDBJ databases">
        <title>Expansion and revision of Xanthobacter and proposal of Roseixanthobacter gen. nov.</title>
        <authorList>
            <person name="Soltysiak M.P.M."/>
            <person name="Jalihal A."/>
            <person name="Ory A."/>
            <person name="Chrisophersen C."/>
            <person name="Lee A.D."/>
            <person name="Boulton J."/>
            <person name="Springer M."/>
        </authorList>
    </citation>
    <scope>NUCLEOTIDE SEQUENCE [LARGE SCALE GENOMIC DNA]</scope>
    <source>
        <strain evidence="5 6">CB5</strain>
    </source>
</reference>
<evidence type="ECO:0000256" key="2">
    <source>
        <dbReference type="ARBA" id="ARBA00023235"/>
    </source>
</evidence>
<dbReference type="PANTHER" id="PTHR35530">
    <property type="entry name" value="TAUTOMERASE-RELATED"/>
    <property type="match status" value="1"/>
</dbReference>
<protein>
    <recommendedName>
        <fullName evidence="3">Tautomerase</fullName>
        <ecNumber evidence="3">5.3.2.-</ecNumber>
    </recommendedName>
</protein>
<keyword evidence="2 3" id="KW-0413">Isomerase</keyword>
<proteinExistence type="inferred from homology"/>
<dbReference type="EMBL" id="JBAFUR010000003">
    <property type="protein sequence ID" value="MFG1252953.1"/>
    <property type="molecule type" value="Genomic_DNA"/>
</dbReference>
<evidence type="ECO:0000256" key="1">
    <source>
        <dbReference type="ARBA" id="ARBA00006723"/>
    </source>
</evidence>
<comment type="caution">
    <text evidence="5">The sequence shown here is derived from an EMBL/GenBank/DDBJ whole genome shotgun (WGS) entry which is preliminary data.</text>
</comment>
<gene>
    <name evidence="5" type="ORF">V5F30_12140</name>
</gene>